<dbReference type="InterPro" id="IPR050109">
    <property type="entry name" value="HTH-type_TetR-like_transc_reg"/>
</dbReference>
<dbReference type="Pfam" id="PF00440">
    <property type="entry name" value="TetR_N"/>
    <property type="match status" value="1"/>
</dbReference>
<evidence type="ECO:0000259" key="3">
    <source>
        <dbReference type="PROSITE" id="PS50977"/>
    </source>
</evidence>
<sequence>MTERAEDSTDFRVHVVRQAIELFSEHGYESTTVDQIAAAAGVSRRTFFRQFRSKEDVIFADHEALLADIEAYLHTSVHADPWAAVCDAAEMVFAHFRDGRDLSLRRYRVVQKAPALRERELVTGYRYERLFTDYLRSALPGEPVLHVVGFAAAVTACHNHLLRAMIRGDASATAPALHDALVELRHTYRVAPRPEGHDDEIVVVRFPAGTAPDDVAAAVRGSWGR</sequence>
<dbReference type="EMBL" id="QRCM01000001">
    <property type="protein sequence ID" value="TXG89970.1"/>
    <property type="molecule type" value="Genomic_DNA"/>
</dbReference>
<evidence type="ECO:0000256" key="2">
    <source>
        <dbReference type="PROSITE-ProRule" id="PRU00335"/>
    </source>
</evidence>
<organism evidence="4 5">
    <name type="scientific">Rhodococcus rhodnii</name>
    <dbReference type="NCBI Taxonomy" id="38312"/>
    <lineage>
        <taxon>Bacteria</taxon>
        <taxon>Bacillati</taxon>
        <taxon>Actinomycetota</taxon>
        <taxon>Actinomycetes</taxon>
        <taxon>Mycobacteriales</taxon>
        <taxon>Nocardiaceae</taxon>
        <taxon>Rhodococcus</taxon>
    </lineage>
</organism>
<dbReference type="Proteomes" id="UP000471120">
    <property type="component" value="Unassembled WGS sequence"/>
</dbReference>
<reference evidence="4 5" key="1">
    <citation type="submission" date="2018-07" db="EMBL/GenBank/DDBJ databases">
        <title>Genome sequence of Rhodococcus rhodnii ATCC 35071 from Rhodnius prolixus.</title>
        <authorList>
            <person name="Patel V."/>
            <person name="Vogel K.J."/>
        </authorList>
    </citation>
    <scope>NUCLEOTIDE SEQUENCE [LARGE SCALE GENOMIC DNA]</scope>
    <source>
        <strain evidence="4 5">ATCC 35071</strain>
    </source>
</reference>
<dbReference type="InterPro" id="IPR009057">
    <property type="entry name" value="Homeodomain-like_sf"/>
</dbReference>
<evidence type="ECO:0000313" key="5">
    <source>
        <dbReference type="Proteomes" id="UP000471120"/>
    </source>
</evidence>
<evidence type="ECO:0000313" key="4">
    <source>
        <dbReference type="EMBL" id="TXG89970.1"/>
    </source>
</evidence>
<keyword evidence="1 2" id="KW-0238">DNA-binding</keyword>
<proteinExistence type="predicted"/>
<dbReference type="AlphaFoldDB" id="A0A6P2CDG5"/>
<feature type="DNA-binding region" description="H-T-H motif" evidence="2">
    <location>
        <begin position="32"/>
        <end position="51"/>
    </location>
</feature>
<protein>
    <submittedName>
        <fullName evidence="4">TetR family transcriptional regulator</fullName>
    </submittedName>
</protein>
<dbReference type="PANTHER" id="PTHR30055:SF226">
    <property type="entry name" value="HTH-TYPE TRANSCRIPTIONAL REGULATOR PKSA"/>
    <property type="match status" value="1"/>
</dbReference>
<dbReference type="GO" id="GO:0003700">
    <property type="term" value="F:DNA-binding transcription factor activity"/>
    <property type="evidence" value="ECO:0007669"/>
    <property type="project" value="TreeGrafter"/>
</dbReference>
<dbReference type="InterPro" id="IPR001647">
    <property type="entry name" value="HTH_TetR"/>
</dbReference>
<name>A0A6P2CDG5_9NOCA</name>
<dbReference type="GO" id="GO:0000976">
    <property type="term" value="F:transcription cis-regulatory region binding"/>
    <property type="evidence" value="ECO:0007669"/>
    <property type="project" value="TreeGrafter"/>
</dbReference>
<evidence type="ECO:0000256" key="1">
    <source>
        <dbReference type="ARBA" id="ARBA00023125"/>
    </source>
</evidence>
<accession>A0A6P2CDG5</accession>
<comment type="caution">
    <text evidence="4">The sequence shown here is derived from an EMBL/GenBank/DDBJ whole genome shotgun (WGS) entry which is preliminary data.</text>
</comment>
<dbReference type="PRINTS" id="PR00455">
    <property type="entry name" value="HTHTETR"/>
</dbReference>
<dbReference type="SUPFAM" id="SSF46689">
    <property type="entry name" value="Homeodomain-like"/>
    <property type="match status" value="1"/>
</dbReference>
<dbReference type="Gene3D" id="1.10.357.10">
    <property type="entry name" value="Tetracycline Repressor, domain 2"/>
    <property type="match status" value="1"/>
</dbReference>
<feature type="domain" description="HTH tetR-type" evidence="3">
    <location>
        <begin position="9"/>
        <end position="69"/>
    </location>
</feature>
<dbReference type="RefSeq" id="WP_010839408.1">
    <property type="nucleotide sequence ID" value="NZ_QRCM01000001.1"/>
</dbReference>
<dbReference type="PROSITE" id="PS50977">
    <property type="entry name" value="HTH_TETR_2"/>
    <property type="match status" value="1"/>
</dbReference>
<dbReference type="PANTHER" id="PTHR30055">
    <property type="entry name" value="HTH-TYPE TRANSCRIPTIONAL REGULATOR RUTR"/>
    <property type="match status" value="1"/>
</dbReference>
<gene>
    <name evidence="4" type="ORF">DW322_06785</name>
</gene>